<feature type="compositionally biased region" description="Polar residues" evidence="1">
    <location>
        <begin position="184"/>
        <end position="201"/>
    </location>
</feature>
<reference evidence="2" key="1">
    <citation type="submission" date="2020-04" db="EMBL/GenBank/DDBJ databases">
        <authorList>
            <person name="Alioto T."/>
            <person name="Alioto T."/>
            <person name="Gomez Garrido J."/>
        </authorList>
    </citation>
    <scope>NUCLEOTIDE SEQUENCE</scope>
    <source>
        <strain evidence="2">A484AB</strain>
    </source>
</reference>
<evidence type="ECO:0000313" key="2">
    <source>
        <dbReference type="EMBL" id="CAB4044570.1"/>
    </source>
</evidence>
<dbReference type="OrthoDB" id="10575415at2759"/>
<feature type="compositionally biased region" description="Polar residues" evidence="1">
    <location>
        <begin position="33"/>
        <end position="43"/>
    </location>
</feature>
<gene>
    <name evidence="2" type="ORF">PACLA_8A048090</name>
</gene>
<feature type="region of interest" description="Disordered" evidence="1">
    <location>
        <begin position="137"/>
        <end position="170"/>
    </location>
</feature>
<proteinExistence type="predicted"/>
<dbReference type="Proteomes" id="UP001152795">
    <property type="component" value="Unassembled WGS sequence"/>
</dbReference>
<feature type="region of interest" description="Disordered" evidence="1">
    <location>
        <begin position="182"/>
        <end position="236"/>
    </location>
</feature>
<organism evidence="2 3">
    <name type="scientific">Paramuricea clavata</name>
    <name type="common">Red gorgonian</name>
    <name type="synonym">Violescent sea-whip</name>
    <dbReference type="NCBI Taxonomy" id="317549"/>
    <lineage>
        <taxon>Eukaryota</taxon>
        <taxon>Metazoa</taxon>
        <taxon>Cnidaria</taxon>
        <taxon>Anthozoa</taxon>
        <taxon>Octocorallia</taxon>
        <taxon>Malacalcyonacea</taxon>
        <taxon>Plexauridae</taxon>
        <taxon>Paramuricea</taxon>
    </lineage>
</organism>
<sequence>IGTVNYSKEIYEDPDRIYETLKDDGDEVPPNEPGTSSDIYSNLDSNIVGTVPASTEQEYTYANDTDLHRSSVGAKPAAKGPIRNGAVYETLEQPGQRTDDDFYNYPDNTTIAINHGSSELEYIYAKDIDLPRATANTKAVRERNSEPATSGDLYHTLEQEGPASTEQEYSYAKNTDMPSIPWSIVQTSNGHSSPVSNSALYHTQEEPNPPQPPVYSTLEEPDVGNPQVTDEIPNCSDHTYIDVIEDSNCTDSRHADNSSTTA</sequence>
<accession>A0A6S7KQU8</accession>
<protein>
    <submittedName>
        <fullName evidence="2">Uncharacterized protein</fullName>
    </submittedName>
</protein>
<dbReference type="EMBL" id="CACRXK020035445">
    <property type="protein sequence ID" value="CAB4044570.1"/>
    <property type="molecule type" value="Genomic_DNA"/>
</dbReference>
<feature type="non-terminal residue" evidence="2">
    <location>
        <position position="262"/>
    </location>
</feature>
<name>A0A6S7KQU8_PARCT</name>
<comment type="caution">
    <text evidence="2">The sequence shown here is derived from an EMBL/GenBank/DDBJ whole genome shotgun (WGS) entry which is preliminary data.</text>
</comment>
<evidence type="ECO:0000256" key="1">
    <source>
        <dbReference type="SAM" id="MobiDB-lite"/>
    </source>
</evidence>
<feature type="region of interest" description="Disordered" evidence="1">
    <location>
        <begin position="20"/>
        <end position="43"/>
    </location>
</feature>
<keyword evidence="3" id="KW-1185">Reference proteome</keyword>
<dbReference type="AlphaFoldDB" id="A0A6S7KQU8"/>
<evidence type="ECO:0000313" key="3">
    <source>
        <dbReference type="Proteomes" id="UP001152795"/>
    </source>
</evidence>